<proteinExistence type="predicted"/>
<dbReference type="AlphaFoldDB" id="A0A327YAI9"/>
<name>A0A327YAI9_9RHOB</name>
<evidence type="ECO:0000313" key="2">
    <source>
        <dbReference type="Proteomes" id="UP000249165"/>
    </source>
</evidence>
<dbReference type="Proteomes" id="UP000249165">
    <property type="component" value="Unassembled WGS sequence"/>
</dbReference>
<protein>
    <submittedName>
        <fullName evidence="1">Heterotetrameric sarcosine oxidase gamma subunit</fullName>
    </submittedName>
</protein>
<dbReference type="InterPro" id="IPR027266">
    <property type="entry name" value="TrmE/GcvT-like"/>
</dbReference>
<comment type="caution">
    <text evidence="1">The sequence shown here is derived from an EMBL/GenBank/DDBJ whole genome shotgun (WGS) entry which is preliminary data.</text>
</comment>
<accession>A0A327YAI9</accession>
<dbReference type="Gene3D" id="3.30.70.1520">
    <property type="entry name" value="Heterotetrameric sarcosine oxidase"/>
    <property type="match status" value="1"/>
</dbReference>
<keyword evidence="2" id="KW-1185">Reference proteome</keyword>
<dbReference type="OrthoDB" id="9814782at2"/>
<dbReference type="EMBL" id="QLMG01000022">
    <property type="protein sequence ID" value="RAK15519.1"/>
    <property type="molecule type" value="Genomic_DNA"/>
</dbReference>
<dbReference type="Gene3D" id="3.30.1360.120">
    <property type="entry name" value="Probable tRNA modification gtpase trme, domain 1"/>
    <property type="match status" value="1"/>
</dbReference>
<reference evidence="1 2" key="1">
    <citation type="submission" date="2018-06" db="EMBL/GenBank/DDBJ databases">
        <title>Genomic Encyclopedia of Archaeal and Bacterial Type Strains, Phase II (KMG-II): from individual species to whole genera.</title>
        <authorList>
            <person name="Goeker M."/>
        </authorList>
    </citation>
    <scope>NUCLEOTIDE SEQUENCE [LARGE SCALE GENOMIC DNA]</scope>
    <source>
        <strain evidence="1 2">DSM 22011</strain>
    </source>
</reference>
<evidence type="ECO:0000313" key="1">
    <source>
        <dbReference type="EMBL" id="RAK15519.1"/>
    </source>
</evidence>
<dbReference type="SUPFAM" id="SSF103025">
    <property type="entry name" value="Folate-binding domain"/>
    <property type="match status" value="1"/>
</dbReference>
<gene>
    <name evidence="1" type="ORF">ATI53_102254</name>
</gene>
<organism evidence="1 2">
    <name type="scientific">Salipiger aestuarii</name>
    <dbReference type="NCBI Taxonomy" id="568098"/>
    <lineage>
        <taxon>Bacteria</taxon>
        <taxon>Pseudomonadati</taxon>
        <taxon>Pseudomonadota</taxon>
        <taxon>Alphaproteobacteria</taxon>
        <taxon>Rhodobacterales</taxon>
        <taxon>Roseobacteraceae</taxon>
        <taxon>Salipiger</taxon>
    </lineage>
</organism>
<dbReference type="RefSeq" id="WP_009505682.1">
    <property type="nucleotide sequence ID" value="NZ_LIGL01000016.1"/>
</dbReference>
<sequence>MNAPILAEVPLAHSAAATIRRAAPRARASLRLRGDLAPFEAALGLTLSGRLGSRADAGPREGLRLGPDEWMLHTTPDDLATVTSALAPLYADHPHSLVDVSGREVTVVIEGPRAAELLTIGCARDIDAIPDGAARRTVFDGAAVILWRDSATRFRIDVWNSFAPHLLDLLVIGTRELAAETS</sequence>